<keyword evidence="7" id="KW-1133">Transmembrane helix</keyword>
<dbReference type="Pfam" id="PF00746">
    <property type="entry name" value="Gram_pos_anchor"/>
    <property type="match status" value="1"/>
</dbReference>
<comment type="subcellular location">
    <subcellularLocation>
        <location evidence="1">Secreted</location>
        <location evidence="1">Cell wall</location>
        <topology evidence="1">Peptidoglycan-anchor</topology>
    </subcellularLocation>
</comment>
<dbReference type="PANTHER" id="PTHR36108">
    <property type="entry name" value="COLOSSIN-B-RELATED"/>
    <property type="match status" value="1"/>
</dbReference>
<gene>
    <name evidence="9" type="ORF">HB943_15380</name>
</gene>
<dbReference type="Proteomes" id="UP000564536">
    <property type="component" value="Unassembled WGS sequence"/>
</dbReference>
<dbReference type="Pfam" id="PF17802">
    <property type="entry name" value="SpaA"/>
    <property type="match status" value="7"/>
</dbReference>
<dbReference type="InterPro" id="IPR041033">
    <property type="entry name" value="SpaA_PFL_dom_1"/>
</dbReference>
<dbReference type="PROSITE" id="PS50847">
    <property type="entry name" value="GRAM_POS_ANCHORING"/>
    <property type="match status" value="1"/>
</dbReference>
<dbReference type="NCBIfam" id="TIGR01167">
    <property type="entry name" value="LPXTG_anchor"/>
    <property type="match status" value="1"/>
</dbReference>
<keyword evidence="6" id="KW-0572">Peptidoglycan-anchor</keyword>
<evidence type="ECO:0000313" key="9">
    <source>
        <dbReference type="EMBL" id="MBC1501982.1"/>
    </source>
</evidence>
<keyword evidence="7" id="KW-0472">Membrane</keyword>
<evidence type="ECO:0000256" key="7">
    <source>
        <dbReference type="SAM" id="Phobius"/>
    </source>
</evidence>
<reference evidence="9 10" key="1">
    <citation type="submission" date="2020-03" db="EMBL/GenBank/DDBJ databases">
        <title>Soil Listeria distribution.</title>
        <authorList>
            <person name="Liao J."/>
            <person name="Wiedmann M."/>
        </authorList>
    </citation>
    <scope>NUCLEOTIDE SEQUENCE [LARGE SCALE GENOMIC DNA]</scope>
    <source>
        <strain evidence="9 10">FSL L7-1523</strain>
    </source>
</reference>
<evidence type="ECO:0000256" key="5">
    <source>
        <dbReference type="ARBA" id="ARBA00022729"/>
    </source>
</evidence>
<dbReference type="RefSeq" id="WP_185427416.1">
    <property type="nucleotide sequence ID" value="NZ_JAARRL010000036.1"/>
</dbReference>
<keyword evidence="3" id="KW-0134">Cell wall</keyword>
<evidence type="ECO:0000313" key="10">
    <source>
        <dbReference type="Proteomes" id="UP000564536"/>
    </source>
</evidence>
<sequence length="1239" mass="135047">MMTLKLNKKGILSLLTVVAIFMQIFLSPLATVVAWASEKDAGYEVGTTDSGKVIKSSVKPGKSLLKSTGTSSGGYVYWYDGWRETRTPYITVDGNAVFCIEAQKHYPMGEYYTESALNDEGVYNIVYYGYPRKGTSEKDYLDTFAALNIYYGNFPADSVAAISNDSGVKYLLDKARDKTAPRGSFDIKNKSQTASWNETTKRQETGWYETVATGNNNSYTLNLPAGIKAVTTDGKEYSGTVKLDIMQNFKLVADARYNGTIDLSIPTDIVNSVVTKFTPSDSGFQQLVMIGDKTEKVTLSGVKATFKAQIGDLEITKKGNDTSSLLPNAKYEVKDETGAVVATPTTNADGKVVVKDLIRGAYTVTETTAPNGYLVASASQNITVSVDATSQVTFTNIAVLGKATVIKHDGETGVMAQGDAVLDGAEFDILNASGAIVDHVVIVNGKAQTKNLPLGNYTAKETKPGVGYNLQTKVFPFALTYKDQNTAIVYTDKIATNDVIKGKIEINKYSHSNEGGSGFLTGLAGAEFTIIHKASGKEVAKVTTDANGHMITPALPYGQYIVKESKTPTGFFKIGDFDVEIKENNKTLTFNIVDGDFKSPMKIVKKDKETGKSIFESSAIFKIKNMKTGKWVEQKINYPKPATLSEFETNDEGYLILPTELKMGDYELYEIKAPNGYVLDKTAVKFSVNETTFQDGLVTIDVVNEAQKATLSIEKTGEALESADKKTGEFGDQYSFNFGQKALAGVEFDLIAKEDIITGDGTIRHYKGDVVDHIVTGENGKVTSNEQYLGKYELVETKAPFGYILSEKQDITFAYAGQDIEVTNQAKVITNTWQSLGINIHKAGEFVTDWQFGHYYTDTKALAGVTFGVYTKDAIQLGDKILVPANSLVAVSKTDKDGIAHVAGKYPVAQFYAKELKTTDSHDMSTQKFNFNYQATSNNPMFDVRVQDSDKAIVNYLHKETITLKKLNEVSVKQDGTSKTSKYEASAQGAVFGLYSEQGKLLRTVSMNGESIAKFLDIPVGTYTIKEIKTSSDKYKLSTQNYKVLVSKTGILVTDTTGKIVDAEQGVNFVVKNDLKKGTAEISKQEIGGSGELPGAELQVKGENTDIRWISTDKPKMIQLEEGTYTLSETLPNDGYQLNTETITFEVKDGKVTKVVMHNKRVPAPAKVPGKPVVPKSQVVTKVVDGKTSAPEKIVEAAPQKVGNLPKTGDTSMDLLVIAGIILLVGTSVIVIQKRRRNE</sequence>
<keyword evidence="5" id="KW-0732">Signal</keyword>
<evidence type="ECO:0000256" key="6">
    <source>
        <dbReference type="ARBA" id="ARBA00023088"/>
    </source>
</evidence>
<evidence type="ECO:0000256" key="3">
    <source>
        <dbReference type="ARBA" id="ARBA00022512"/>
    </source>
</evidence>
<evidence type="ECO:0000256" key="2">
    <source>
        <dbReference type="ARBA" id="ARBA00007257"/>
    </source>
</evidence>
<name>A0A841ZBM3_9LIST</name>
<dbReference type="AlphaFoldDB" id="A0A841ZBM3"/>
<feature type="transmembrane region" description="Helical" evidence="7">
    <location>
        <begin position="1215"/>
        <end position="1232"/>
    </location>
</feature>
<evidence type="ECO:0000256" key="4">
    <source>
        <dbReference type="ARBA" id="ARBA00022525"/>
    </source>
</evidence>
<accession>A0A841ZBM3</accession>
<proteinExistence type="inferred from homology"/>
<feature type="domain" description="Gram-positive cocci surface proteins LPxTG" evidence="8">
    <location>
        <begin position="1205"/>
        <end position="1239"/>
    </location>
</feature>
<keyword evidence="4" id="KW-0964">Secreted</keyword>
<keyword evidence="7" id="KW-0812">Transmembrane</keyword>
<evidence type="ECO:0000256" key="1">
    <source>
        <dbReference type="ARBA" id="ARBA00004168"/>
    </source>
</evidence>
<dbReference type="Gene3D" id="2.60.40.10">
    <property type="entry name" value="Immunoglobulins"/>
    <property type="match status" value="8"/>
</dbReference>
<evidence type="ECO:0000259" key="8">
    <source>
        <dbReference type="PROSITE" id="PS50847"/>
    </source>
</evidence>
<comment type="caution">
    <text evidence="9">The sequence shown here is derived from an EMBL/GenBank/DDBJ whole genome shotgun (WGS) entry which is preliminary data.</text>
</comment>
<dbReference type="PANTHER" id="PTHR36108:SF13">
    <property type="entry name" value="COLOSSIN-B-RELATED"/>
    <property type="match status" value="1"/>
</dbReference>
<dbReference type="InterPro" id="IPR013783">
    <property type="entry name" value="Ig-like_fold"/>
</dbReference>
<comment type="similarity">
    <text evidence="2">Belongs to the serine-aspartate repeat-containing protein (SDr) family.</text>
</comment>
<dbReference type="InterPro" id="IPR019931">
    <property type="entry name" value="LPXTG_anchor"/>
</dbReference>
<protein>
    <submittedName>
        <fullName evidence="9">LPXTG cell wall anchor domain-containing protein</fullName>
    </submittedName>
</protein>
<dbReference type="EMBL" id="JAARRL010000036">
    <property type="protein sequence ID" value="MBC1501982.1"/>
    <property type="molecule type" value="Genomic_DNA"/>
</dbReference>
<organism evidence="9 10">
    <name type="scientific">Listeria weihenstephanensis</name>
    <dbReference type="NCBI Taxonomy" id="1006155"/>
    <lineage>
        <taxon>Bacteria</taxon>
        <taxon>Bacillati</taxon>
        <taxon>Bacillota</taxon>
        <taxon>Bacilli</taxon>
        <taxon>Bacillales</taxon>
        <taxon>Listeriaceae</taxon>
        <taxon>Listeria</taxon>
    </lineage>
</organism>
<dbReference type="SUPFAM" id="SSF49478">
    <property type="entry name" value="Cna protein B-type domain"/>
    <property type="match status" value="2"/>
</dbReference>